<feature type="transmembrane region" description="Helical" evidence="1">
    <location>
        <begin position="74"/>
        <end position="99"/>
    </location>
</feature>
<keyword evidence="1" id="KW-0812">Transmembrane</keyword>
<keyword evidence="1" id="KW-0472">Membrane</keyword>
<evidence type="ECO:0000256" key="1">
    <source>
        <dbReference type="SAM" id="Phobius"/>
    </source>
</evidence>
<feature type="transmembrane region" description="Helical" evidence="1">
    <location>
        <begin position="119"/>
        <end position="137"/>
    </location>
</feature>
<feature type="transmembrane region" description="Helical" evidence="1">
    <location>
        <begin position="12"/>
        <end position="30"/>
    </location>
</feature>
<organism evidence="2 3">
    <name type="scientific">Microbacterium dextranolyticum</name>
    <dbReference type="NCBI Taxonomy" id="36806"/>
    <lineage>
        <taxon>Bacteria</taxon>
        <taxon>Bacillati</taxon>
        <taxon>Actinomycetota</taxon>
        <taxon>Actinomycetes</taxon>
        <taxon>Micrococcales</taxon>
        <taxon>Microbacteriaceae</taxon>
        <taxon>Microbacterium</taxon>
    </lineage>
</organism>
<keyword evidence="3" id="KW-1185">Reference proteome</keyword>
<evidence type="ECO:0000313" key="3">
    <source>
        <dbReference type="Proteomes" id="UP001142291"/>
    </source>
</evidence>
<name>A0A9W6HKG8_9MICO</name>
<sequence>MTDVDVRRPVPAWIWGGALLVATAVVPSLAGAGGPLREAGAAISWVSLVSFAAAMVVFAWGIRGEGSVVARRPLGIVALCLVGIILPVVGLISSFVFVVDPADPSATPSWIGAAQVVNYAGYAAWGGAALVAGVEVARARVVPGRWRWAPLTALGVLALAFVGMQIVSVAVATSPDPTATFALIAVWGAVSVLVPLALGGIALVLGARGRPAPATQVYPPAR</sequence>
<feature type="transmembrane region" description="Helical" evidence="1">
    <location>
        <begin position="149"/>
        <end position="173"/>
    </location>
</feature>
<gene>
    <name evidence="2" type="ORF">GCM10017591_09870</name>
</gene>
<feature type="transmembrane region" description="Helical" evidence="1">
    <location>
        <begin position="179"/>
        <end position="205"/>
    </location>
</feature>
<dbReference type="RefSeq" id="WP_204964389.1">
    <property type="nucleotide sequence ID" value="NZ_BAAAUR010000004.1"/>
</dbReference>
<protein>
    <submittedName>
        <fullName evidence="2">Uncharacterized protein</fullName>
    </submittedName>
</protein>
<accession>A0A9W6HKG8</accession>
<reference evidence="2" key="2">
    <citation type="submission" date="2023-01" db="EMBL/GenBank/DDBJ databases">
        <authorList>
            <person name="Sun Q."/>
            <person name="Evtushenko L."/>
        </authorList>
    </citation>
    <scope>NUCLEOTIDE SEQUENCE</scope>
    <source>
        <strain evidence="2">VKM Ac-1940</strain>
    </source>
</reference>
<proteinExistence type="predicted"/>
<evidence type="ECO:0000313" key="2">
    <source>
        <dbReference type="EMBL" id="GLJ94925.1"/>
    </source>
</evidence>
<feature type="transmembrane region" description="Helical" evidence="1">
    <location>
        <begin position="42"/>
        <end position="62"/>
    </location>
</feature>
<keyword evidence="1" id="KW-1133">Transmembrane helix</keyword>
<dbReference type="Proteomes" id="UP001142291">
    <property type="component" value="Unassembled WGS sequence"/>
</dbReference>
<reference evidence="2" key="1">
    <citation type="journal article" date="2014" name="Int. J. Syst. Evol. Microbiol.">
        <title>Complete genome sequence of Corynebacterium casei LMG S-19264T (=DSM 44701T), isolated from a smear-ripened cheese.</title>
        <authorList>
            <consortium name="US DOE Joint Genome Institute (JGI-PGF)"/>
            <person name="Walter F."/>
            <person name="Albersmeier A."/>
            <person name="Kalinowski J."/>
            <person name="Ruckert C."/>
        </authorList>
    </citation>
    <scope>NUCLEOTIDE SEQUENCE</scope>
    <source>
        <strain evidence="2">VKM Ac-1940</strain>
    </source>
</reference>
<dbReference type="AlphaFoldDB" id="A0A9W6HKG8"/>
<dbReference type="EMBL" id="BSER01000007">
    <property type="protein sequence ID" value="GLJ94925.1"/>
    <property type="molecule type" value="Genomic_DNA"/>
</dbReference>
<comment type="caution">
    <text evidence="2">The sequence shown here is derived from an EMBL/GenBank/DDBJ whole genome shotgun (WGS) entry which is preliminary data.</text>
</comment>